<proteinExistence type="predicted"/>
<evidence type="ECO:0000256" key="1">
    <source>
        <dbReference type="SAM" id="SignalP"/>
    </source>
</evidence>
<protein>
    <recommendedName>
        <fullName evidence="4">IDI-2</fullName>
    </recommendedName>
</protein>
<dbReference type="AlphaFoldDB" id="A0A428PPB9"/>
<feature type="chain" id="PRO_5019469393" description="IDI-2" evidence="1">
    <location>
        <begin position="27"/>
        <end position="148"/>
    </location>
</feature>
<keyword evidence="3" id="KW-1185">Reference proteome</keyword>
<sequence length="148" mass="16518">MKSSTFYLFACHTACALALPASSAQAECGELGVMDWTNVEIPDTVNRTNLRTCKEHPATLTSLKERENTLQERRCIPPGKKQKWGCDQETGYCWMNCGKVKKGEWCWEAFEYGTGAWSNCKTDLDCFRNTERGARCSIGDCESCGCGC</sequence>
<keyword evidence="1" id="KW-0732">Signal</keyword>
<accession>A0A428PPB9</accession>
<reference evidence="2 3" key="1">
    <citation type="submission" date="2017-06" db="EMBL/GenBank/DDBJ databases">
        <title>Comparative genomic analysis of Ambrosia Fusariam Clade fungi.</title>
        <authorList>
            <person name="Stajich J.E."/>
            <person name="Carrillo J."/>
            <person name="Kijimoto T."/>
            <person name="Eskalen A."/>
            <person name="O'Donnell K."/>
            <person name="Kasson M."/>
        </authorList>
    </citation>
    <scope>NUCLEOTIDE SEQUENCE [LARGE SCALE GENOMIC DNA]</scope>
    <source>
        <strain evidence="2 3">NRRL62584</strain>
    </source>
</reference>
<dbReference type="Proteomes" id="UP000288168">
    <property type="component" value="Unassembled WGS sequence"/>
</dbReference>
<evidence type="ECO:0000313" key="3">
    <source>
        <dbReference type="Proteomes" id="UP000288168"/>
    </source>
</evidence>
<comment type="caution">
    <text evidence="2">The sequence shown here is derived from an EMBL/GenBank/DDBJ whole genome shotgun (WGS) entry which is preliminary data.</text>
</comment>
<dbReference type="EMBL" id="NKCI01000106">
    <property type="protein sequence ID" value="RSL54939.1"/>
    <property type="molecule type" value="Genomic_DNA"/>
</dbReference>
<name>A0A428PPB9_9HYPO</name>
<organism evidence="2 3">
    <name type="scientific">Fusarium duplospermum</name>
    <dbReference type="NCBI Taxonomy" id="1325734"/>
    <lineage>
        <taxon>Eukaryota</taxon>
        <taxon>Fungi</taxon>
        <taxon>Dikarya</taxon>
        <taxon>Ascomycota</taxon>
        <taxon>Pezizomycotina</taxon>
        <taxon>Sordariomycetes</taxon>
        <taxon>Hypocreomycetidae</taxon>
        <taxon>Hypocreales</taxon>
        <taxon>Nectriaceae</taxon>
        <taxon>Fusarium</taxon>
        <taxon>Fusarium solani species complex</taxon>
    </lineage>
</organism>
<evidence type="ECO:0008006" key="4">
    <source>
        <dbReference type="Google" id="ProtNLM"/>
    </source>
</evidence>
<feature type="signal peptide" evidence="1">
    <location>
        <begin position="1"/>
        <end position="26"/>
    </location>
</feature>
<gene>
    <name evidence="2" type="ORF">CEP54_009626</name>
</gene>
<evidence type="ECO:0000313" key="2">
    <source>
        <dbReference type="EMBL" id="RSL54939.1"/>
    </source>
</evidence>
<dbReference type="OrthoDB" id="3660930at2759"/>